<protein>
    <submittedName>
        <fullName evidence="2">Uncharacterized protein</fullName>
    </submittedName>
</protein>
<accession>A0A5B7ISY4</accession>
<evidence type="ECO:0000313" key="2">
    <source>
        <dbReference type="EMBL" id="MPC85269.1"/>
    </source>
</evidence>
<feature type="compositionally biased region" description="Pro residues" evidence="1">
    <location>
        <begin position="59"/>
        <end position="70"/>
    </location>
</feature>
<name>A0A5B7ISY4_PORTR</name>
<keyword evidence="3" id="KW-1185">Reference proteome</keyword>
<organism evidence="2 3">
    <name type="scientific">Portunus trituberculatus</name>
    <name type="common">Swimming crab</name>
    <name type="synonym">Neptunus trituberculatus</name>
    <dbReference type="NCBI Taxonomy" id="210409"/>
    <lineage>
        <taxon>Eukaryota</taxon>
        <taxon>Metazoa</taxon>
        <taxon>Ecdysozoa</taxon>
        <taxon>Arthropoda</taxon>
        <taxon>Crustacea</taxon>
        <taxon>Multicrustacea</taxon>
        <taxon>Malacostraca</taxon>
        <taxon>Eumalacostraca</taxon>
        <taxon>Eucarida</taxon>
        <taxon>Decapoda</taxon>
        <taxon>Pleocyemata</taxon>
        <taxon>Brachyura</taxon>
        <taxon>Eubrachyura</taxon>
        <taxon>Portunoidea</taxon>
        <taxon>Portunidae</taxon>
        <taxon>Portuninae</taxon>
        <taxon>Portunus</taxon>
    </lineage>
</organism>
<gene>
    <name evidence="2" type="ORF">E2C01_080034</name>
</gene>
<dbReference type="Proteomes" id="UP000324222">
    <property type="component" value="Unassembled WGS sequence"/>
</dbReference>
<evidence type="ECO:0000256" key="1">
    <source>
        <dbReference type="SAM" id="MobiDB-lite"/>
    </source>
</evidence>
<evidence type="ECO:0000313" key="3">
    <source>
        <dbReference type="Proteomes" id="UP000324222"/>
    </source>
</evidence>
<dbReference type="AlphaFoldDB" id="A0A5B7ISY4"/>
<sequence>MRRDPCYYLGATTITHTRSSLLTPRLNHLSHSSYSSSSSSRQAKPSRLNLFPLHSFSLSPPPPPLPPPPLPHHHNRHLDSFLQVIFFPPHLTASTARH</sequence>
<reference evidence="2 3" key="1">
    <citation type="submission" date="2019-05" db="EMBL/GenBank/DDBJ databases">
        <title>Another draft genome of Portunus trituberculatus and its Hox gene families provides insights of decapod evolution.</title>
        <authorList>
            <person name="Jeong J.-H."/>
            <person name="Song I."/>
            <person name="Kim S."/>
            <person name="Choi T."/>
            <person name="Kim D."/>
            <person name="Ryu S."/>
            <person name="Kim W."/>
        </authorList>
    </citation>
    <scope>NUCLEOTIDE SEQUENCE [LARGE SCALE GENOMIC DNA]</scope>
    <source>
        <tissue evidence="2">Muscle</tissue>
    </source>
</reference>
<dbReference type="EMBL" id="VSRR010067875">
    <property type="protein sequence ID" value="MPC85269.1"/>
    <property type="molecule type" value="Genomic_DNA"/>
</dbReference>
<comment type="caution">
    <text evidence="2">The sequence shown here is derived from an EMBL/GenBank/DDBJ whole genome shotgun (WGS) entry which is preliminary data.</text>
</comment>
<proteinExistence type="predicted"/>
<feature type="region of interest" description="Disordered" evidence="1">
    <location>
        <begin position="52"/>
        <end position="74"/>
    </location>
</feature>